<feature type="transmembrane region" description="Helical" evidence="1">
    <location>
        <begin position="12"/>
        <end position="32"/>
    </location>
</feature>
<dbReference type="InterPro" id="IPR021279">
    <property type="entry name" value="DUF2721"/>
</dbReference>
<feature type="transmembrane region" description="Helical" evidence="1">
    <location>
        <begin position="74"/>
        <end position="97"/>
    </location>
</feature>
<comment type="caution">
    <text evidence="2">The sequence shown here is derived from an EMBL/GenBank/DDBJ whole genome shotgun (WGS) entry which is preliminary data.</text>
</comment>
<name>A0ABV7E4K9_9SPHN</name>
<accession>A0ABV7E4K9</accession>
<keyword evidence="1" id="KW-1133">Transmembrane helix</keyword>
<evidence type="ECO:0000313" key="3">
    <source>
        <dbReference type="Proteomes" id="UP001595456"/>
    </source>
</evidence>
<feature type="transmembrane region" description="Helical" evidence="1">
    <location>
        <begin position="109"/>
        <end position="129"/>
    </location>
</feature>
<sequence length="152" mass="16626">MDMGGGLIAQTIQLALAPVFVLVAIGNIMNILSNRLGRVVDRSRVLQARHAETQGAEHDAIVREIRTVDIRIKLIGRAILLLVMSGLAIGLTVALLFLQEFADFSLQPVAAAVFIAAIALLMAALWLFLRETREGTAALRIPRSYLELDRKL</sequence>
<keyword evidence="1" id="KW-0812">Transmembrane</keyword>
<dbReference type="RefSeq" id="WP_336925862.1">
    <property type="nucleotide sequence ID" value="NZ_JBANRO010000005.1"/>
</dbReference>
<organism evidence="2 3">
    <name type="scientific">Alteraurantiacibacter palmitatis</name>
    <dbReference type="NCBI Taxonomy" id="2054628"/>
    <lineage>
        <taxon>Bacteria</taxon>
        <taxon>Pseudomonadati</taxon>
        <taxon>Pseudomonadota</taxon>
        <taxon>Alphaproteobacteria</taxon>
        <taxon>Sphingomonadales</taxon>
        <taxon>Erythrobacteraceae</taxon>
        <taxon>Alteraurantiacibacter</taxon>
    </lineage>
</organism>
<keyword evidence="3" id="KW-1185">Reference proteome</keyword>
<protein>
    <submittedName>
        <fullName evidence="2">DUF2721 domain-containing protein</fullName>
    </submittedName>
</protein>
<dbReference type="EMBL" id="JBHRST010000004">
    <property type="protein sequence ID" value="MFC3096955.1"/>
    <property type="molecule type" value="Genomic_DNA"/>
</dbReference>
<dbReference type="Proteomes" id="UP001595456">
    <property type="component" value="Unassembled WGS sequence"/>
</dbReference>
<evidence type="ECO:0000256" key="1">
    <source>
        <dbReference type="SAM" id="Phobius"/>
    </source>
</evidence>
<reference evidence="3" key="1">
    <citation type="journal article" date="2019" name="Int. J. Syst. Evol. Microbiol.">
        <title>The Global Catalogue of Microorganisms (GCM) 10K type strain sequencing project: providing services to taxonomists for standard genome sequencing and annotation.</title>
        <authorList>
            <consortium name="The Broad Institute Genomics Platform"/>
            <consortium name="The Broad Institute Genome Sequencing Center for Infectious Disease"/>
            <person name="Wu L."/>
            <person name="Ma J."/>
        </authorList>
    </citation>
    <scope>NUCLEOTIDE SEQUENCE [LARGE SCALE GENOMIC DNA]</scope>
    <source>
        <strain evidence="3">KCTC 52607</strain>
    </source>
</reference>
<keyword evidence="1" id="KW-0472">Membrane</keyword>
<gene>
    <name evidence="2" type="ORF">ACFODU_03985</name>
</gene>
<dbReference type="Pfam" id="PF11026">
    <property type="entry name" value="DUF2721"/>
    <property type="match status" value="1"/>
</dbReference>
<evidence type="ECO:0000313" key="2">
    <source>
        <dbReference type="EMBL" id="MFC3096955.1"/>
    </source>
</evidence>
<proteinExistence type="predicted"/>